<gene>
    <name evidence="4 5" type="primary">LOC104771720</name>
</gene>
<organism evidence="3 4">
    <name type="scientific">Camelina sativa</name>
    <name type="common">False flax</name>
    <name type="synonym">Myagrum sativum</name>
    <dbReference type="NCBI Taxonomy" id="90675"/>
    <lineage>
        <taxon>Eukaryota</taxon>
        <taxon>Viridiplantae</taxon>
        <taxon>Streptophyta</taxon>
        <taxon>Embryophyta</taxon>
        <taxon>Tracheophyta</taxon>
        <taxon>Spermatophyta</taxon>
        <taxon>Magnoliopsida</taxon>
        <taxon>eudicotyledons</taxon>
        <taxon>Gunneridae</taxon>
        <taxon>Pentapetalae</taxon>
        <taxon>rosids</taxon>
        <taxon>malvids</taxon>
        <taxon>Brassicales</taxon>
        <taxon>Brassicaceae</taxon>
        <taxon>Camelineae</taxon>
        <taxon>Camelina</taxon>
    </lineage>
</organism>
<feature type="region of interest" description="Disordered" evidence="1">
    <location>
        <begin position="1"/>
        <end position="34"/>
    </location>
</feature>
<feature type="compositionally biased region" description="Basic and acidic residues" evidence="1">
    <location>
        <begin position="22"/>
        <end position="34"/>
    </location>
</feature>
<dbReference type="Pfam" id="PF08268">
    <property type="entry name" value="FBA_3"/>
    <property type="match status" value="1"/>
</dbReference>
<reference evidence="3" key="1">
    <citation type="journal article" date="1997" name="Nucleic Acids Res.">
        <title>tRNAscan-SE: a program for improved detection of transfer RNA genes in genomic sequence.</title>
        <authorList>
            <person name="Lowe T.M."/>
            <person name="Eddy S.R."/>
        </authorList>
    </citation>
    <scope>NUCLEOTIDE SEQUENCE [LARGE SCALE GENOMIC DNA]</scope>
    <source>
        <strain evidence="3">r\DH55</strain>
    </source>
</reference>
<dbReference type="InterPro" id="IPR001810">
    <property type="entry name" value="F-box_dom"/>
</dbReference>
<dbReference type="CDD" id="cd22157">
    <property type="entry name" value="F-box_AtFBW1-like"/>
    <property type="match status" value="1"/>
</dbReference>
<dbReference type="PANTHER" id="PTHR31111">
    <property type="entry name" value="BNAA05G37150D PROTEIN-RELATED"/>
    <property type="match status" value="1"/>
</dbReference>
<evidence type="ECO:0000259" key="2">
    <source>
        <dbReference type="PROSITE" id="PS50181"/>
    </source>
</evidence>
<evidence type="ECO:0000313" key="4">
    <source>
        <dbReference type="RefSeq" id="XP_010494598.1"/>
    </source>
</evidence>
<feature type="domain" description="F-box" evidence="2">
    <location>
        <begin position="45"/>
        <end position="91"/>
    </location>
</feature>
<feature type="compositionally biased region" description="Polar residues" evidence="1">
    <location>
        <begin position="11"/>
        <end position="20"/>
    </location>
</feature>
<dbReference type="InterPro" id="IPR017451">
    <property type="entry name" value="F-box-assoc_interact_dom"/>
</dbReference>
<dbReference type="PANTHER" id="PTHR31111:SF111">
    <property type="entry name" value="F-BOX DOMAIN-CONTAINING PROTEIN"/>
    <property type="match status" value="1"/>
</dbReference>
<sequence>MAGVLAGECSYSESGVSSHSRNSHEKQDKKVDMRGEDGVCSGSISNLALYIPLDLTIEILKRLPAKSLKRFQCVSKEWISIIQNQVFIDSFCSMSQTRSRFLVAVRITENRVILLSTSHKETKVPTTSLVTNLPMKIRSCRQNPIRYTSLHTYPEMTLSGFPVDLVHCSSIHGLFGLSHPSDPGRFTICNPSTREVITLPDIKASSGTREHIYMFLGYDPVGNVYKALCSTSWHGQPCQEHMVLTIGGGNLSWRSIKGRKIPRYTVLTNGICINGMVYYGVSTTLRQEKRFFIFRFNVRGECIGSINTYWPVIKHGSLINFNGRVAGVRPLPRAPPGSFDLWILDDFDKKRHWYRKGLTVHPLLLHLSGNIELKILGVNKSYEVVIGPLKFPPKHEPLYIYYYNKGGVKLIRRVELKGFEKFGCNHSSEEQCVCQVLFSPEHFESLLSL</sequence>
<keyword evidence="3" id="KW-1185">Reference proteome</keyword>
<evidence type="ECO:0000313" key="5">
    <source>
        <dbReference type="RefSeq" id="XP_010494599.1"/>
    </source>
</evidence>
<dbReference type="GeneID" id="104771720"/>
<dbReference type="InterPro" id="IPR036047">
    <property type="entry name" value="F-box-like_dom_sf"/>
</dbReference>
<dbReference type="NCBIfam" id="TIGR01640">
    <property type="entry name" value="F_box_assoc_1"/>
    <property type="match status" value="1"/>
</dbReference>
<name>A0ABM0Y2U4_CAMSA</name>
<dbReference type="SMART" id="SM00256">
    <property type="entry name" value="FBOX"/>
    <property type="match status" value="1"/>
</dbReference>
<evidence type="ECO:0000256" key="1">
    <source>
        <dbReference type="SAM" id="MobiDB-lite"/>
    </source>
</evidence>
<accession>A0ABM0Y2U4</accession>
<dbReference type="RefSeq" id="XP_010494598.1">
    <property type="nucleotide sequence ID" value="XM_010496296.1"/>
</dbReference>
<evidence type="ECO:0000313" key="3">
    <source>
        <dbReference type="Proteomes" id="UP000694864"/>
    </source>
</evidence>
<dbReference type="Pfam" id="PF00646">
    <property type="entry name" value="F-box"/>
    <property type="match status" value="1"/>
</dbReference>
<dbReference type="RefSeq" id="XP_010494599.1">
    <property type="nucleotide sequence ID" value="XM_010496297.1"/>
</dbReference>
<dbReference type="InterPro" id="IPR013187">
    <property type="entry name" value="F-box-assoc_dom_typ3"/>
</dbReference>
<dbReference type="SUPFAM" id="SSF81383">
    <property type="entry name" value="F-box domain"/>
    <property type="match status" value="1"/>
</dbReference>
<reference evidence="3" key="2">
    <citation type="journal article" date="2014" name="Nat. Commun.">
        <title>The emerging biofuel crop Camelina sativa retains a highly undifferentiated hexaploid genome structure.</title>
        <authorList>
            <person name="Kagale S."/>
            <person name="Koh C."/>
            <person name="Nixon J."/>
            <person name="Bollina V."/>
            <person name="Clarke W.E."/>
            <person name="Tuteja R."/>
            <person name="Spillane C."/>
            <person name="Robinson S.J."/>
            <person name="Links M.G."/>
            <person name="Clarke C."/>
            <person name="Higgins E.E."/>
            <person name="Huebert T."/>
            <person name="Sharpe A.G."/>
            <person name="Parkin I.A."/>
        </authorList>
    </citation>
    <scope>NUCLEOTIDE SEQUENCE [LARGE SCALE GENOMIC DNA]</scope>
    <source>
        <strain evidence="3">r\DH55</strain>
    </source>
</reference>
<proteinExistence type="predicted"/>
<dbReference type="Proteomes" id="UP000694864">
    <property type="component" value="Chromosome 20"/>
</dbReference>
<protein>
    <submittedName>
        <fullName evidence="4 5">F-box protein At1g30790-like</fullName>
    </submittedName>
</protein>
<dbReference type="PROSITE" id="PS50181">
    <property type="entry name" value="FBOX"/>
    <property type="match status" value="1"/>
</dbReference>
<reference evidence="4 5" key="3">
    <citation type="submission" date="2025-05" db="UniProtKB">
        <authorList>
            <consortium name="RefSeq"/>
        </authorList>
    </citation>
    <scope>IDENTIFICATION</scope>
    <source>
        <tissue evidence="4 5">Leaf</tissue>
    </source>
</reference>